<dbReference type="GO" id="GO:0008569">
    <property type="term" value="F:minus-end-directed microtubule motor activity"/>
    <property type="evidence" value="ECO:0007669"/>
    <property type="project" value="InterPro"/>
</dbReference>
<protein>
    <submittedName>
        <fullName evidence="2">Dynein heavy chain</fullName>
    </submittedName>
</protein>
<dbReference type="InterPro" id="IPR027417">
    <property type="entry name" value="P-loop_NTPase"/>
</dbReference>
<evidence type="ECO:0000313" key="2">
    <source>
        <dbReference type="EMBL" id="GIQ81786.1"/>
    </source>
</evidence>
<dbReference type="Gene3D" id="1.10.8.720">
    <property type="entry name" value="Region D6 of dynein motor"/>
    <property type="match status" value="1"/>
</dbReference>
<comment type="caution">
    <text evidence="2">The sequence shown here is derived from an EMBL/GenBank/DDBJ whole genome shotgun (WGS) entry which is preliminary data.</text>
</comment>
<dbReference type="GO" id="GO:0007018">
    <property type="term" value="P:microtubule-based movement"/>
    <property type="evidence" value="ECO:0007669"/>
    <property type="project" value="InterPro"/>
</dbReference>
<feature type="domain" description="Dynein heavy chain region D6 P-loop" evidence="1">
    <location>
        <begin position="190"/>
        <end position="310"/>
    </location>
</feature>
<evidence type="ECO:0000313" key="3">
    <source>
        <dbReference type="Proteomes" id="UP000265618"/>
    </source>
</evidence>
<organism evidence="2 3">
    <name type="scientific">Kipferlia bialata</name>
    <dbReference type="NCBI Taxonomy" id="797122"/>
    <lineage>
        <taxon>Eukaryota</taxon>
        <taxon>Metamonada</taxon>
        <taxon>Carpediemonas-like organisms</taxon>
        <taxon>Kipferlia</taxon>
    </lineage>
</organism>
<dbReference type="AlphaFoldDB" id="A0A9K3CSB5"/>
<dbReference type="PANTHER" id="PTHR45703">
    <property type="entry name" value="DYNEIN HEAVY CHAIN"/>
    <property type="match status" value="1"/>
</dbReference>
<dbReference type="InterPro" id="IPR004273">
    <property type="entry name" value="Dynein_heavy_D6_P-loop"/>
</dbReference>
<evidence type="ECO:0000259" key="1">
    <source>
        <dbReference type="Pfam" id="PF03028"/>
    </source>
</evidence>
<dbReference type="Gene3D" id="3.40.50.300">
    <property type="entry name" value="P-loop containing nucleotide triphosphate hydrolases"/>
    <property type="match status" value="1"/>
</dbReference>
<sequence length="491" mass="55546">MGCCQSTRRAAETPEVVEATADEFVVLQDSEEVERGLFTRHKLIFSSQLCFKILHKSGKLDHEEFQYLLKDPRVTDTDKPSVLNWLPDVNWESVSALAQISDVFVKLPADMEGGAKRWQEWCANEQPENTKLPQDWKNRTSFQKLCIVRALRPDRVQYALTTFVQESIGERYIEAIPYSFLETYKETSREEPLFFILSPGVDPLKEVEQLGRDLGKTVDNGLFTNVSLGQGQESVAEDAIAHAAKNGGWCLLQNLHLMRAWLAVLEKLMETHCTPDSHEEFRLFLSSEPSANPMNCAVTPGILQWCIKVTNEPPRGMKANMLRAISLFNQETMEMCSRPNEFRSILFALTFFHANILERRKFGPIGMGYALGTKDVDAGTWYWLDAGEAIRLDTGNTPRYQGYEKQGDPVHVVKDWSNGGSWTGYSYGTVSFTVPDGQQRGCIVVRASKGLYYMFKSGDMGHDEGDTTTIQMCTGLARSGEARVEFWHWGK</sequence>
<dbReference type="Pfam" id="PF03028">
    <property type="entry name" value="Dynein_heavy"/>
    <property type="match status" value="1"/>
</dbReference>
<dbReference type="OrthoDB" id="447173at2759"/>
<dbReference type="Proteomes" id="UP000265618">
    <property type="component" value="Unassembled WGS sequence"/>
</dbReference>
<dbReference type="GO" id="GO:0030286">
    <property type="term" value="C:dynein complex"/>
    <property type="evidence" value="ECO:0007669"/>
    <property type="project" value="InterPro"/>
</dbReference>
<name>A0A9K3CSB5_9EUKA</name>
<gene>
    <name evidence="2" type="ORF">KIPB_002801</name>
</gene>
<dbReference type="GO" id="GO:0051959">
    <property type="term" value="F:dynein light intermediate chain binding"/>
    <property type="evidence" value="ECO:0007669"/>
    <property type="project" value="InterPro"/>
</dbReference>
<dbReference type="InterPro" id="IPR042219">
    <property type="entry name" value="AAA_lid_11_sf"/>
</dbReference>
<dbReference type="EMBL" id="BDIP01000493">
    <property type="protein sequence ID" value="GIQ81786.1"/>
    <property type="molecule type" value="Genomic_DNA"/>
</dbReference>
<dbReference type="PANTHER" id="PTHR45703:SF8">
    <property type="entry name" value="DYNEINS HEAVY CHAIN"/>
    <property type="match status" value="1"/>
</dbReference>
<accession>A0A9K3CSB5</accession>
<dbReference type="InterPro" id="IPR026983">
    <property type="entry name" value="DHC"/>
</dbReference>
<proteinExistence type="predicted"/>
<dbReference type="GO" id="GO:0045505">
    <property type="term" value="F:dynein intermediate chain binding"/>
    <property type="evidence" value="ECO:0007669"/>
    <property type="project" value="InterPro"/>
</dbReference>
<reference evidence="2 3" key="1">
    <citation type="journal article" date="2018" name="PLoS ONE">
        <title>The draft genome of Kipferlia bialata reveals reductive genome evolution in fornicate parasites.</title>
        <authorList>
            <person name="Tanifuji G."/>
            <person name="Takabayashi S."/>
            <person name="Kume K."/>
            <person name="Takagi M."/>
            <person name="Nakayama T."/>
            <person name="Kamikawa R."/>
            <person name="Inagaki Y."/>
            <person name="Hashimoto T."/>
        </authorList>
    </citation>
    <scope>NUCLEOTIDE SEQUENCE [LARGE SCALE GENOMIC DNA]</scope>
    <source>
        <strain evidence="2">NY0173</strain>
    </source>
</reference>
<keyword evidence="3" id="KW-1185">Reference proteome</keyword>